<sequence>FDASSCALNTFYEASTGLCHLIEDTVLRDAICISLGYSPSHVITVAELRSLTSIEISAGVSSMAGLEYAVNLTTLVLMNGTIEDISPVAYMHNLVYLDLRYNPISDIFPILSNNSYETIYMDNICLSYSYITDFAELLDTDIFTLPETYSDCPITETLELSLDSYQTYKPIYPGSSDYSLVCVYGYYYDYSSGSCVEDTSNICITCGDPKYKKCIKNYDPVPSCICMESEKYGDKCQYSSNIPDYNLRIALCGGSSLCDEENFVNFDDFSNESISDLRGIETIFPTATNQLLLDNNLITDLAPLSKIPSLVYLDIENLFAPSIAPLAHLPSLLELLAFNIASLPIYLSISESSCSPLPLANVNVSPTQCSGDLCPSFTRFEVYNPLTNMLECAWGAKSVDGECQLIHDFNLRIRIVEILRDMNPDNMTDYLPLSSYFITIDDLRSLIDVDLSNANVSSLRGLEYAINLETIDLSNNELVDYTPLLYLPSLVSLDLSNNNLCSSAFEIPSLFVMEYQIAQNNDDVSPSITSDADSQSCQCEDDVQLYFNIICAPRTNLKQCRLGYYENTQASTMSCVKDTSGTCEYLDARNMLCYGDYQDSDVVVPYSGGCIPGYYGGNGTDCYEPVSFIFGEDISFEYSGYLGYIPYRKFFRTTTPMYHQTVEYSSDSMSVYPQIDIYDSDGNIVITFIQQYTSAIDLDVDISIEPLPYPVVDPIQISLLSSASCPTTLFFYYGFEECPEFTYGTTCEYVYIPDDNLRLAILTVLGREDDTDTDVTVDEMLTFETLRVSGVSDLTGIRYASNLTELDLVDGEFNIISVDLDQLTYLSNLTTLNLANTNVSDISNLGLITNLKVVSLSNTLITDDSILIEEGSDYSYLVDGEFNIISVDLDQLTYLSNLTTLNLANTNVSDISNLGLITNLKVVSLSNTLITDDSILIEEGSDYSCVLPNNIEGLDISYNAGLSSSFKWMNYCFLDSLIDLNLSGLDFDYCPFYTLFTSNIYDYSPLTSLSLSDVTITSSPLSDDCIEYTYGNTIVLINEFEFTSLDLSSNNIYSVVFLANNTNSIIDLNLSSNMISDVSPLYTYSPETVFELNILDNPIHFGTDETPEVLYYKFLSIERTGFLFLSADSTYDVCSNCYCEGDEDYPSFIENNLVCTETYPGSDNWYVVCASDSYATFSDESVDPLTCTTGCAGGCTYGDVCQYIDETAACNSIFYYSYPEFDDCIVDYLMSNDLYYDYDYLNQTFSAATLLVIDSELDCSDTSIHELDGIEYLRNVPSIDLSENSIVELPSGIETLCNLVQLNLSSNNIDAIRYLPMSLEYLDLSYNENLFDLYVFESKDLTPPNLYYLDISGIENGYFLDIANYDGLALSLETLKYSQVTIYDDSLYSLSEFESLQELDLSQVQLEIKGNYIDEFDLLPVVDTLCEIPKLNLGGNNISNLSFLGTCPSNTTDYDYPCWEYLYLYENRIFDPSPLYHISANDLDLSFNYIQLDASSSEDLFAKFVNFQYITGTQTLPINIDYQYSSGCELDGMTDMIGLDLVCAETVPFSSNWQLVCASYAQTIYSSSVTTFTCSSDIPCDGGCSYSDECFVVDSLAMTTECLRTVEEDALDAALGNLLSLADYNSEYGISIAALRSLSSLPASNRYLSSLSSSISSLRGLQHADLLYLDLEGMSELVSLEYIMYLVNLYYLSIRSTGITTLAHISNLINLKILYIDYTDSINSESMYILCNFTILEVLTMSKTDFDSESSVVFPSCPAEGDQDSSPFLESLIELRIDNVNIDSLDPIACQDEITTISMDGAINLTLEELVSNIGPALDLYDFSAEGCGLVTSDLFELENLSSSFKTLKLSNNAIDDISPLFAFRDTLEALDVSYNTICGVIETDSVEESTDLLFNLPNLSYVNTNFQNTTLCTETYPDICGEDYVSVETQTICMEIWEGEYRAECDVYSYKLVDEGSDDGSFSCHPLWEINYQSGYECYEDVKSLSNFQCVYDTVLDTVTAECIEGWYGYNCLYSCPLSQDIESMCNYGTCDEETHECICDDLYTGTVCLYVNVPDPELKMYLCSLLNLGDDCDISASDMSGIDSIDLTDLGVSDLSGLEFASNLSILDLSYNPVSDLEPLSSLQSLSILALAHTSITDLTDIEGLDLSYLDISGASNVDSDQIGYDIASSFSTLNSLIMDGLEIESIGFIIGFTQLTYISLANNYISDPTPFYSLASSSPNLSIRIDISINRICGSLSMFEVFEYHFPGRILILEYQENECFCEEEYEFGSGNNVTCAKIWDGEWEYICNAVSYLDTSVEFNPNASTDETSGCVELDYYNEEFISYCFDNFITHQQCVALNSIEDVQSIDDLDIQCISGWYDDPSSEELVCSLECLNGCSSILQGICDLNTHLCECYIPYGAEDCSEQQCINSTCEVNSIGGECIVEDPDTDPYTLTCQCDLEEDVSIFMDDPGWWVCVSRCDDYEGCGDEASCIRKSGSDNEWWCICDEIEYYYDVNENLCTISDNCSGCTQGQGVCVVEELESGYLSDPYCKCYPNGSWFGSTCSSICPVDENDLTCSGPEYGTCDEETNQCTCLADDLGGDSCNEISFGDDMLETAIINALDLETDFVTLVDLESLSNLVLDFCVSSFQGLEYATNLAWLTVNAADCEEPCVMEAEISASTLPESLFSLSLFDVGITGTITVINEESQEEEIVPYPDFSFLSELTILNLSNNSDYDIASIDVFPPSLQWLELSNTAISSFQNIPTESTDLMHLTLQGCTNLDISSVVNDDFNFARIEFLDMSETELTSYDLIPLVSQMIATIPTPIDGSDRNGLYLNLISNYISDPSPIYALTDILTILDLRYNYICDGDSTYTIPYKIWGDDYSFYDFMGSFQECNCSDNFNNSDIVVKVSSTADASLLDNKVCMETAPNSGNWYTVCAMDSITSNYTFPDSDNPTVPEFTCTQTLISEELNCIGGCEYGYECKYDPNTELSSCSEIIPNEYFRSCLSSSIDDLDQVEGLLSIASLRSFEQIICESDELADASVLEYSIEGIRHTTSAQEVSITDQAFLFDITPVWYKINLESLDFSGSSQISILGMGEGNGTSSSDSPFLSSTYPYLKFIDFSNTGLGEDNGSNDPIIDLSETMLIPLEAIEEFDVSENPYLSSFSGIYSITSTLNTLHISSTSITDLSPLYYNENDDTYSTNTVLTFLDISSINISEKEQMQYLTSLSILKANNAVFVNNDLFYLRDLPLTELYLGYSEISEKVYSNSNVISDPSYLFTHSLFILDLRMNPICGDVEEIISTLYHQCFIIGDAERSTVVYFDPPSESWTCPCNSESYSNTSDLLEFVEPNIANNVVCSETLPGSGNWFPVCSSNSYTEFSLVTTDDSINRTFSCYTELMINGDDIPRDISCYGGCEYGAMCQVFIEESLSSECVEIVSDSALHKCVGELLYDIFDPNLYSEFIFNELDQTYTYSVASLRLLDDVSLDCASYSGDITDLSGIEYLVFVDELHLAGDQTYTYSVASLRLLDDVSLDCASYSGDITDLSGIEYLVFVDELHLAGGSFSSIDNFSSMINLQYIDVSFSVIAELPNLSYLYLLDYLDLSYCYDINLISTSSEPLLIFPECITILKIDETSIAQEEFELQIAERLCDLSYLSMINTSITDISSFAEYGQINTLETFIANNLDNSCDLTVKKMTVLETLELSDCNLQDIPDLSSSNSTLTHLNLSDNSEIYMLEPLILDSNLSNLTHLDLSGCSLSDISPIFHLPTLGYLDVSSNLLCAGLVDADLSDPLASNLVPKFVNSPSISIVADSQICGCDDEFSTIDAISEDIVCARPVPNRSDGPWTAVCSSHSYTTYMPDDSSMAPLGFTCTSVLDEVSVSCDGGCAYGQECRVSTESASAGMSFCADVIVDAGLRAVVSELVPAEYKEDGSGLFSVASLKNVEQVEGDESE</sequence>
<dbReference type="PANTHER" id="PTHR46652">
    <property type="entry name" value="LEUCINE-RICH REPEAT AND IQ DOMAIN-CONTAINING PROTEIN 1-RELATED"/>
    <property type="match status" value="1"/>
</dbReference>
<dbReference type="InterPro" id="IPR032675">
    <property type="entry name" value="LRR_dom_sf"/>
</dbReference>
<dbReference type="SUPFAM" id="SSF52047">
    <property type="entry name" value="RNI-like"/>
    <property type="match status" value="1"/>
</dbReference>
<gene>
    <name evidence="3" type="ORF">ADUPG1_012186</name>
</gene>
<dbReference type="InterPro" id="IPR050836">
    <property type="entry name" value="SDS22/Internalin_LRR"/>
</dbReference>
<dbReference type="Gene3D" id="3.80.10.10">
    <property type="entry name" value="Ribonuclease Inhibitor"/>
    <property type="match status" value="11"/>
</dbReference>
<keyword evidence="4" id="KW-1185">Reference proteome</keyword>
<evidence type="ECO:0000313" key="4">
    <source>
        <dbReference type="Proteomes" id="UP001057375"/>
    </source>
</evidence>
<dbReference type="Proteomes" id="UP001057375">
    <property type="component" value="Unassembled WGS sequence"/>
</dbReference>
<dbReference type="SMART" id="SM00369">
    <property type="entry name" value="LRR_TYP"/>
    <property type="match status" value="10"/>
</dbReference>
<feature type="non-terminal residue" evidence="3">
    <location>
        <position position="1"/>
    </location>
</feature>
<organism evidence="3 4">
    <name type="scientific">Aduncisulcus paluster</name>
    <dbReference type="NCBI Taxonomy" id="2918883"/>
    <lineage>
        <taxon>Eukaryota</taxon>
        <taxon>Metamonada</taxon>
        <taxon>Carpediemonas-like organisms</taxon>
        <taxon>Aduncisulcus</taxon>
    </lineage>
</organism>
<dbReference type="InterPro" id="IPR003591">
    <property type="entry name" value="Leu-rich_rpt_typical-subtyp"/>
</dbReference>
<feature type="non-terminal residue" evidence="3">
    <location>
        <position position="3941"/>
    </location>
</feature>
<proteinExistence type="predicted"/>
<evidence type="ECO:0000256" key="2">
    <source>
        <dbReference type="ARBA" id="ARBA00022737"/>
    </source>
</evidence>
<dbReference type="PROSITE" id="PS51450">
    <property type="entry name" value="LRR"/>
    <property type="match status" value="9"/>
</dbReference>
<name>A0ABQ5K0F5_9EUKA</name>
<evidence type="ECO:0000256" key="1">
    <source>
        <dbReference type="ARBA" id="ARBA00022614"/>
    </source>
</evidence>
<evidence type="ECO:0000313" key="3">
    <source>
        <dbReference type="EMBL" id="GKT22660.1"/>
    </source>
</evidence>
<keyword evidence="2" id="KW-0677">Repeat</keyword>
<accession>A0ABQ5K0F5</accession>
<keyword evidence="1" id="KW-0433">Leucine-rich repeat</keyword>
<evidence type="ECO:0008006" key="5">
    <source>
        <dbReference type="Google" id="ProtNLM"/>
    </source>
</evidence>
<dbReference type="EMBL" id="BQXS01012416">
    <property type="protein sequence ID" value="GKT22660.1"/>
    <property type="molecule type" value="Genomic_DNA"/>
</dbReference>
<dbReference type="PANTHER" id="PTHR46652:SF3">
    <property type="entry name" value="LEUCINE-RICH REPEAT-CONTAINING PROTEIN 9"/>
    <property type="match status" value="1"/>
</dbReference>
<reference evidence="3" key="1">
    <citation type="submission" date="2022-03" db="EMBL/GenBank/DDBJ databases">
        <title>Draft genome sequence of Aduncisulcus paluster, a free-living microaerophilic Fornicata.</title>
        <authorList>
            <person name="Yuyama I."/>
            <person name="Kume K."/>
            <person name="Tamura T."/>
            <person name="Inagaki Y."/>
            <person name="Hashimoto T."/>
        </authorList>
    </citation>
    <scope>NUCLEOTIDE SEQUENCE</scope>
    <source>
        <strain evidence="3">NY0171</strain>
    </source>
</reference>
<protein>
    <recommendedName>
        <fullName evidence="5">Chaoptin</fullName>
    </recommendedName>
</protein>
<dbReference type="SUPFAM" id="SSF52058">
    <property type="entry name" value="L domain-like"/>
    <property type="match status" value="7"/>
</dbReference>
<dbReference type="InterPro" id="IPR001611">
    <property type="entry name" value="Leu-rich_rpt"/>
</dbReference>
<comment type="caution">
    <text evidence="3">The sequence shown here is derived from an EMBL/GenBank/DDBJ whole genome shotgun (WGS) entry which is preliminary data.</text>
</comment>